<dbReference type="Pfam" id="PF14478">
    <property type="entry name" value="DUF4430"/>
    <property type="match status" value="2"/>
</dbReference>
<keyword evidence="2" id="KW-1133">Transmembrane helix</keyword>
<dbReference type="Gene3D" id="1.50.10.20">
    <property type="match status" value="2"/>
</dbReference>
<dbReference type="AlphaFoldDB" id="W4QGM3"/>
<dbReference type="EMBL" id="BAUU01000016">
    <property type="protein sequence ID" value="GAE31067.1"/>
    <property type="molecule type" value="Genomic_DNA"/>
</dbReference>
<evidence type="ECO:0000256" key="2">
    <source>
        <dbReference type="SAM" id="Phobius"/>
    </source>
</evidence>
<sequence length="632" mass="69755">MDIKKWGGTKMRKWLHQMMAVLLVFSLFFGSVNTAVFAEEASDQQLEESDQVVTVDASEYEVEEGDTAFDLLVRAIGEENVGYDDGQYGKFIHTINEVQAEGNYFWAFYVNRISAQTGADSFLVHEDDFLTFKLIDWTVESDSVDLEIVGIEEVQAYDYSFGFIEGATAFDLVKVVVGHDNLEYDVYDIGNFITGINGLTAEYPDYWSLVVNGESAQVGASDYLLTNEDLISFVFIENDSEDEGGDPGNSDEENPVTEEEIEAERVDPEVIQSAIDSATDYVLAGTIGDWNAIALKQAGKEVPSSYLEQVKETLRENEGQFRNITDYERVTLGILAAGGNPTNIEGYNLVEAIYNGELTRQGLNGVVYGLLALDSAGFETPDGAAWDRERMISHLLEAQNESGGWSWDGSSSADLDTTAMVITALAPHTSQTEVEQSVNEALRYIHNNAAQIDNSSTAAQVVIALATAGVEPNQPKDPSDSESTKFVDYLLSFQNDDGGFYWKDGYGSDSDPFSTDQAYRALVAYQLYANGEGSLYHLPLADGEVQHGLKEKDEITNPIKKEPVEPPEPVINDENDEKEIDSTNISESLDEGERLPDTATNTFNLLMVGFVLLLIGVIAFVIMKRRAMMKEE</sequence>
<feature type="transmembrane region" description="Helical" evidence="2">
    <location>
        <begin position="603"/>
        <end position="623"/>
    </location>
</feature>
<dbReference type="InterPro" id="IPR051588">
    <property type="entry name" value="Cobalamin_Transport"/>
</dbReference>
<dbReference type="Gene3D" id="2.170.130.30">
    <property type="match status" value="2"/>
</dbReference>
<proteinExistence type="predicted"/>
<feature type="domain" description="Transcobalamin-like C-terminal" evidence="3">
    <location>
        <begin position="65"/>
        <end position="134"/>
    </location>
</feature>
<keyword evidence="5" id="KW-1185">Reference proteome</keyword>
<dbReference type="InterPro" id="IPR008930">
    <property type="entry name" value="Terpenoid_cyclase/PrenylTrfase"/>
</dbReference>
<evidence type="ECO:0000313" key="4">
    <source>
        <dbReference type="EMBL" id="GAE31067.1"/>
    </source>
</evidence>
<accession>W4QGM3</accession>
<dbReference type="STRING" id="1236971.JCM9152_2506"/>
<gene>
    <name evidence="4" type="ORF">JCM9152_2506</name>
</gene>
<dbReference type="PANTHER" id="PTHR10559:SF18">
    <property type="entry name" value="TRANSCOBALAMIN II"/>
    <property type="match status" value="1"/>
</dbReference>
<dbReference type="CDD" id="cd00688">
    <property type="entry name" value="ISOPREN_C2_like"/>
    <property type="match status" value="1"/>
</dbReference>
<dbReference type="Proteomes" id="UP000018895">
    <property type="component" value="Unassembled WGS sequence"/>
</dbReference>
<reference evidence="4" key="1">
    <citation type="journal article" date="2014" name="Genome Announc.">
        <title>Draft Genome Sequences of Three Alkaliphilic Bacillus Strains, Bacillus wakoensis JCM 9140T, Bacillus akibai JCM 9157T, and Bacillus hemicellulosilyticus JCM 9152T.</title>
        <authorList>
            <person name="Yuki M."/>
            <person name="Oshima K."/>
            <person name="Suda W."/>
            <person name="Oshida Y."/>
            <person name="Kitamura K."/>
            <person name="Iida T."/>
            <person name="Hattori M."/>
            <person name="Ohkuma M."/>
        </authorList>
    </citation>
    <scope>NUCLEOTIDE SEQUENCE [LARGE SCALE GENOMIC DNA]</scope>
    <source>
        <strain evidence="4">JCM 9152</strain>
    </source>
</reference>
<dbReference type="GO" id="GO:0031419">
    <property type="term" value="F:cobalamin binding"/>
    <property type="evidence" value="ECO:0007669"/>
    <property type="project" value="TreeGrafter"/>
</dbReference>
<dbReference type="GO" id="GO:0015889">
    <property type="term" value="P:cobalamin transport"/>
    <property type="evidence" value="ECO:0007669"/>
    <property type="project" value="TreeGrafter"/>
</dbReference>
<organism evidence="4 5">
    <name type="scientific">Halalkalibacter hemicellulosilyticusJCM 9152</name>
    <dbReference type="NCBI Taxonomy" id="1236971"/>
    <lineage>
        <taxon>Bacteria</taxon>
        <taxon>Bacillati</taxon>
        <taxon>Bacillota</taxon>
        <taxon>Bacilli</taxon>
        <taxon>Bacillales</taxon>
        <taxon>Bacillaceae</taxon>
        <taxon>Halalkalibacter</taxon>
    </lineage>
</organism>
<keyword evidence="2" id="KW-0472">Membrane</keyword>
<dbReference type="GO" id="GO:0005615">
    <property type="term" value="C:extracellular space"/>
    <property type="evidence" value="ECO:0007669"/>
    <property type="project" value="TreeGrafter"/>
</dbReference>
<feature type="region of interest" description="Disordered" evidence="1">
    <location>
        <begin position="559"/>
        <end position="594"/>
    </location>
</feature>
<evidence type="ECO:0000259" key="3">
    <source>
        <dbReference type="Pfam" id="PF14478"/>
    </source>
</evidence>
<feature type="domain" description="Transcobalamin-like C-terminal" evidence="3">
    <location>
        <begin position="167"/>
        <end position="235"/>
    </location>
</feature>
<keyword evidence="2" id="KW-0812">Transmembrane</keyword>
<protein>
    <recommendedName>
        <fullName evidence="3">Transcobalamin-like C-terminal domain-containing protein</fullName>
    </recommendedName>
</protein>
<dbReference type="SUPFAM" id="SSF48239">
    <property type="entry name" value="Terpenoid cyclases/Protein prenyltransferases"/>
    <property type="match status" value="1"/>
</dbReference>
<evidence type="ECO:0000256" key="1">
    <source>
        <dbReference type="SAM" id="MobiDB-lite"/>
    </source>
</evidence>
<feature type="region of interest" description="Disordered" evidence="1">
    <location>
        <begin position="241"/>
        <end position="265"/>
    </location>
</feature>
<evidence type="ECO:0000313" key="5">
    <source>
        <dbReference type="Proteomes" id="UP000018895"/>
    </source>
</evidence>
<dbReference type="PANTHER" id="PTHR10559">
    <property type="entry name" value="TRANSCOBALAMIN-1/GASTRIC INTRINSIC FACTOR"/>
    <property type="match status" value="1"/>
</dbReference>
<feature type="compositionally biased region" description="Acidic residues" evidence="1">
    <location>
        <begin position="241"/>
        <end position="262"/>
    </location>
</feature>
<name>W4QGM3_9BACI</name>
<dbReference type="InterPro" id="IPR027954">
    <property type="entry name" value="Transcobalamin-like_C"/>
</dbReference>
<dbReference type="NCBIfam" id="TIGR01167">
    <property type="entry name" value="LPXTG_anchor"/>
    <property type="match status" value="1"/>
</dbReference>
<comment type="caution">
    <text evidence="4">The sequence shown here is derived from an EMBL/GenBank/DDBJ whole genome shotgun (WGS) entry which is preliminary data.</text>
</comment>